<dbReference type="Pfam" id="PF04347">
    <property type="entry name" value="FliO"/>
    <property type="match status" value="1"/>
</dbReference>
<keyword evidence="4 6" id="KW-1133">Transmembrane helix</keyword>
<evidence type="ECO:0000256" key="1">
    <source>
        <dbReference type="ARBA" id="ARBA00004236"/>
    </source>
</evidence>
<proteinExistence type="predicted"/>
<dbReference type="Proteomes" id="UP000662747">
    <property type="component" value="Chromosome"/>
</dbReference>
<keyword evidence="3 6" id="KW-0812">Transmembrane</keyword>
<gene>
    <name evidence="7" type="ORF">JY651_03170</name>
</gene>
<sequence length="141" mass="14983">MRKTLSSLSPRARLLAAGALLLGLTALGPLGGLSISSVARGLLGALALGGLGWWLRRRGASEPDVPRLARMQVISRTGLSPRCGLALVEVDGRGYLVAFGDSFAEIRETQEPEDVFARALAQARRPMPKRRVPGRSKGVGR</sequence>
<reference evidence="7 8" key="1">
    <citation type="submission" date="2021-02" db="EMBL/GenBank/DDBJ databases">
        <title>De Novo genome assembly of isolated myxobacteria.</title>
        <authorList>
            <person name="Stevens D.C."/>
        </authorList>
    </citation>
    <scope>NUCLEOTIDE SEQUENCE [LARGE SCALE GENOMIC DNA]</scope>
    <source>
        <strain evidence="8">SCPEA02</strain>
    </source>
</reference>
<keyword evidence="7" id="KW-0966">Cell projection</keyword>
<keyword evidence="7" id="KW-0282">Flagellum</keyword>
<dbReference type="EMBL" id="CP071090">
    <property type="protein sequence ID" value="QSQ23994.1"/>
    <property type="molecule type" value="Genomic_DNA"/>
</dbReference>
<evidence type="ECO:0000256" key="3">
    <source>
        <dbReference type="ARBA" id="ARBA00022692"/>
    </source>
</evidence>
<name>A0ABX7P076_9BACT</name>
<protein>
    <submittedName>
        <fullName evidence="7">Flagellar biosynthetic protein FliO</fullName>
    </submittedName>
</protein>
<comment type="subcellular location">
    <subcellularLocation>
        <location evidence="1">Cell membrane</location>
    </subcellularLocation>
</comment>
<keyword evidence="2" id="KW-1003">Cell membrane</keyword>
<evidence type="ECO:0000256" key="6">
    <source>
        <dbReference type="SAM" id="Phobius"/>
    </source>
</evidence>
<evidence type="ECO:0000256" key="2">
    <source>
        <dbReference type="ARBA" id="ARBA00022475"/>
    </source>
</evidence>
<evidence type="ECO:0000313" key="8">
    <source>
        <dbReference type="Proteomes" id="UP000662747"/>
    </source>
</evidence>
<keyword evidence="5 6" id="KW-0472">Membrane</keyword>
<dbReference type="InterPro" id="IPR022781">
    <property type="entry name" value="Flagellar_biosynth_FliO"/>
</dbReference>
<keyword evidence="7" id="KW-0969">Cilium</keyword>
<organism evidence="7 8">
    <name type="scientific">Pyxidicoccus parkwayensis</name>
    <dbReference type="NCBI Taxonomy" id="2813578"/>
    <lineage>
        <taxon>Bacteria</taxon>
        <taxon>Pseudomonadati</taxon>
        <taxon>Myxococcota</taxon>
        <taxon>Myxococcia</taxon>
        <taxon>Myxococcales</taxon>
        <taxon>Cystobacterineae</taxon>
        <taxon>Myxococcaceae</taxon>
        <taxon>Pyxidicoccus</taxon>
    </lineage>
</organism>
<dbReference type="RefSeq" id="WP_206725564.1">
    <property type="nucleotide sequence ID" value="NZ_CP071090.1"/>
</dbReference>
<evidence type="ECO:0000313" key="7">
    <source>
        <dbReference type="EMBL" id="QSQ23994.1"/>
    </source>
</evidence>
<keyword evidence="8" id="KW-1185">Reference proteome</keyword>
<feature type="transmembrane region" description="Helical" evidence="6">
    <location>
        <begin position="37"/>
        <end position="55"/>
    </location>
</feature>
<evidence type="ECO:0000256" key="5">
    <source>
        <dbReference type="ARBA" id="ARBA00023136"/>
    </source>
</evidence>
<accession>A0ABX7P076</accession>
<evidence type="ECO:0000256" key="4">
    <source>
        <dbReference type="ARBA" id="ARBA00022989"/>
    </source>
</evidence>